<organism evidence="2 3">
    <name type="scientific">Arcicella aurantiaca</name>
    <dbReference type="NCBI Taxonomy" id="591202"/>
    <lineage>
        <taxon>Bacteria</taxon>
        <taxon>Pseudomonadati</taxon>
        <taxon>Bacteroidota</taxon>
        <taxon>Cytophagia</taxon>
        <taxon>Cytophagales</taxon>
        <taxon>Flectobacillaceae</taxon>
        <taxon>Arcicella</taxon>
    </lineage>
</organism>
<gene>
    <name evidence="2" type="ORF">LV89_04462</name>
</gene>
<protein>
    <recommendedName>
        <fullName evidence="4">HNH endonuclease</fullName>
    </recommendedName>
</protein>
<keyword evidence="3" id="KW-1185">Reference proteome</keyword>
<evidence type="ECO:0000313" key="3">
    <source>
        <dbReference type="Proteomes" id="UP000245489"/>
    </source>
</evidence>
<evidence type="ECO:0000313" key="2">
    <source>
        <dbReference type="EMBL" id="PWK17176.1"/>
    </source>
</evidence>
<reference evidence="2 3" key="1">
    <citation type="submission" date="2018-05" db="EMBL/GenBank/DDBJ databases">
        <title>Genomic Encyclopedia of Archaeal and Bacterial Type Strains, Phase II (KMG-II): from individual species to whole genera.</title>
        <authorList>
            <person name="Goeker M."/>
        </authorList>
    </citation>
    <scope>NUCLEOTIDE SEQUENCE [LARGE SCALE GENOMIC DNA]</scope>
    <source>
        <strain evidence="2 3">DSM 22214</strain>
    </source>
</reference>
<feature type="coiled-coil region" evidence="1">
    <location>
        <begin position="42"/>
        <end position="69"/>
    </location>
</feature>
<comment type="caution">
    <text evidence="2">The sequence shown here is derived from an EMBL/GenBank/DDBJ whole genome shotgun (WGS) entry which is preliminary data.</text>
</comment>
<dbReference type="OrthoDB" id="255953at2"/>
<keyword evidence="1" id="KW-0175">Coiled coil</keyword>
<name>A0A316DHL1_9BACT</name>
<proteinExistence type="predicted"/>
<evidence type="ECO:0000256" key="1">
    <source>
        <dbReference type="SAM" id="Coils"/>
    </source>
</evidence>
<dbReference type="AlphaFoldDB" id="A0A316DHL1"/>
<evidence type="ECO:0008006" key="4">
    <source>
        <dbReference type="Google" id="ProtNLM"/>
    </source>
</evidence>
<dbReference type="Proteomes" id="UP000245489">
    <property type="component" value="Unassembled WGS sequence"/>
</dbReference>
<sequence length="422" mass="49842">MNNFRIIFLALSRSLDIEIKSDNEIDEIIYDFIMVFAKDIDYENFKVNIESLQQNTTDLKNKIDLVIQKYKTSEPKIQQINSYFKDLKDDEYFFFFPNSEISKDQIFQFYNFLSANEKNEDYETLTNQIDDSFGALRDKYEMFAFDENTRNKIGETDKSKRICRFCNRGSEEVKFKKVAHSISEALGNKKIITNDECDSCNEKFGIGIENDLILYLNLYRNVFGIRGKSGVPKLKGKNFEMENNGTIEIKQYLTDEEVNDSERDDFKVKLETSQELTAQNIYRTLSKYALSVIDKTLIEHFGETIKWINGDVSFDNLPKVAMLTSYYLFSYHPKLIVYIRKSDDFELPFAVAEFRFTFLTFAFVIPKSSKDNIDFTNVEDYKKYWQFFKHFSSVPNWTFTKMDDTTARKFTMNLNFKPKQKK</sequence>
<accession>A0A316DHL1</accession>
<dbReference type="EMBL" id="QGGO01000037">
    <property type="protein sequence ID" value="PWK17176.1"/>
    <property type="molecule type" value="Genomic_DNA"/>
</dbReference>
<dbReference type="RefSeq" id="WP_109745116.1">
    <property type="nucleotide sequence ID" value="NZ_QGGO01000037.1"/>
</dbReference>